<evidence type="ECO:0000313" key="5">
    <source>
        <dbReference type="Proteomes" id="UP000830055"/>
    </source>
</evidence>
<accession>A0ABN6LZE7</accession>
<name>A0ABN6LZE7_9BACT</name>
<organism evidence="4 5">
    <name type="scientific">Desulfofustis limnaeus</name>
    <dbReference type="NCBI Taxonomy" id="2740163"/>
    <lineage>
        <taxon>Bacteria</taxon>
        <taxon>Pseudomonadati</taxon>
        <taxon>Thermodesulfobacteriota</taxon>
        <taxon>Desulfobulbia</taxon>
        <taxon>Desulfobulbales</taxon>
        <taxon>Desulfocapsaceae</taxon>
        <taxon>Desulfofustis</taxon>
    </lineage>
</organism>
<evidence type="ECO:0000256" key="1">
    <source>
        <dbReference type="ARBA" id="ARBA00004236"/>
    </source>
</evidence>
<evidence type="ECO:0000313" key="4">
    <source>
        <dbReference type="EMBL" id="BDD86014.1"/>
    </source>
</evidence>
<keyword evidence="3" id="KW-0472">Membrane</keyword>
<dbReference type="EMBL" id="AP025516">
    <property type="protein sequence ID" value="BDD86014.1"/>
    <property type="molecule type" value="Genomic_DNA"/>
</dbReference>
<dbReference type="InterPro" id="IPR009722">
    <property type="entry name" value="YjiK/CarP"/>
</dbReference>
<sequence>MTWVRIILIMAAVVMIGCRSGRAGLEPHRVVVMDAAIAGPSDICLHPDGGTLLIVSDKGALFQADLDGEIKRRAPFHGGDFEGVYVHEKKIYVAEERDRLVYRFDSDSLEREKTYSVPYEGKRNSGYESVVFNRARDVFLLITEKDPVIVFELNGDFEVLKRFPLDVAEDISAATWHEGFLWLVSDEERAVLKLDPHSYEVLQRWEVPSVRKPEGIAFVGETMMLVCDAERRLYYFAAPR</sequence>
<protein>
    <recommendedName>
        <fullName evidence="6">6-bladed beta-propeller</fullName>
    </recommendedName>
</protein>
<evidence type="ECO:0000256" key="3">
    <source>
        <dbReference type="ARBA" id="ARBA00023136"/>
    </source>
</evidence>
<comment type="subcellular location">
    <subcellularLocation>
        <location evidence="1">Cell membrane</location>
    </subcellularLocation>
</comment>
<dbReference type="Proteomes" id="UP000830055">
    <property type="component" value="Chromosome"/>
</dbReference>
<dbReference type="InterPro" id="IPR011044">
    <property type="entry name" value="Quino_amine_DH_bsu"/>
</dbReference>
<dbReference type="InterPro" id="IPR015943">
    <property type="entry name" value="WD40/YVTN_repeat-like_dom_sf"/>
</dbReference>
<dbReference type="Gene3D" id="2.130.10.10">
    <property type="entry name" value="YVTN repeat-like/Quinoprotein amine dehydrogenase"/>
    <property type="match status" value="1"/>
</dbReference>
<gene>
    <name evidence="4" type="ORF">DPPLL_03790</name>
</gene>
<dbReference type="SUPFAM" id="SSF50969">
    <property type="entry name" value="YVTN repeat-like/Quinoprotein amine dehydrogenase"/>
    <property type="match status" value="1"/>
</dbReference>
<evidence type="ECO:0000256" key="2">
    <source>
        <dbReference type="ARBA" id="ARBA00022475"/>
    </source>
</evidence>
<proteinExistence type="predicted"/>
<reference evidence="4 5" key="1">
    <citation type="submission" date="2022-01" db="EMBL/GenBank/DDBJ databases">
        <title>Desulfofustis limnae sp. nov., a novel mesophilic sulfate-reducing bacterium isolated from marsh soil.</title>
        <authorList>
            <person name="Watanabe M."/>
            <person name="Takahashi A."/>
            <person name="Kojima H."/>
            <person name="Fukui M."/>
        </authorList>
    </citation>
    <scope>NUCLEOTIDE SEQUENCE [LARGE SCALE GENOMIC DNA]</scope>
    <source>
        <strain evidence="4 5">PPLL</strain>
    </source>
</reference>
<evidence type="ECO:0008006" key="6">
    <source>
        <dbReference type="Google" id="ProtNLM"/>
    </source>
</evidence>
<dbReference type="PROSITE" id="PS51257">
    <property type="entry name" value="PROKAR_LIPOPROTEIN"/>
    <property type="match status" value="1"/>
</dbReference>
<keyword evidence="5" id="KW-1185">Reference proteome</keyword>
<keyword evidence="2" id="KW-1003">Cell membrane</keyword>
<dbReference type="RefSeq" id="WP_284153117.1">
    <property type="nucleotide sequence ID" value="NZ_AP025516.1"/>
</dbReference>
<dbReference type="Pfam" id="PF06977">
    <property type="entry name" value="SdiA-regulated"/>
    <property type="match status" value="1"/>
</dbReference>